<evidence type="ECO:0000313" key="2">
    <source>
        <dbReference type="EMBL" id="AEQ94317.1"/>
    </source>
</evidence>
<keyword evidence="1" id="KW-0732">Signal</keyword>
<proteinExistence type="predicted"/>
<evidence type="ECO:0000313" key="3">
    <source>
        <dbReference type="Proteomes" id="UP000008851"/>
    </source>
</evidence>
<evidence type="ECO:0008006" key="4">
    <source>
        <dbReference type="Google" id="ProtNLM"/>
    </source>
</evidence>
<protein>
    <recommendedName>
        <fullName evidence="4">Lipoprotein</fullName>
    </recommendedName>
</protein>
<dbReference type="Proteomes" id="UP000008851">
    <property type="component" value="Chromosome"/>
</dbReference>
<feature type="signal peptide" evidence="1">
    <location>
        <begin position="1"/>
        <end position="20"/>
    </location>
</feature>
<feature type="chain" id="PRO_5003504020" description="Lipoprotein" evidence="1">
    <location>
        <begin position="21"/>
        <end position="47"/>
    </location>
</feature>
<sequence length="47" mass="4769">MLVTSTLVSALAGLSAAACANALCDAKASAPISAVFINRCVMRMLLQ</sequence>
<evidence type="ECO:0000256" key="1">
    <source>
        <dbReference type="SAM" id="SignalP"/>
    </source>
</evidence>
<name>G7THY2_XANOB</name>
<dbReference type="AlphaFoldDB" id="G7THY2"/>
<organism evidence="2 3">
    <name type="scientific">Xanthomonas oryzae pv. oryzicola (strain BLS256)</name>
    <dbReference type="NCBI Taxonomy" id="383407"/>
    <lineage>
        <taxon>Bacteria</taxon>
        <taxon>Pseudomonadati</taxon>
        <taxon>Pseudomonadota</taxon>
        <taxon>Gammaproteobacteria</taxon>
        <taxon>Lysobacterales</taxon>
        <taxon>Lysobacteraceae</taxon>
        <taxon>Xanthomonas</taxon>
    </lineage>
</organism>
<gene>
    <name evidence="2" type="ORF">XOC_0054</name>
</gene>
<dbReference type="EMBL" id="CP003057">
    <property type="protein sequence ID" value="AEQ94317.1"/>
    <property type="molecule type" value="Genomic_DNA"/>
</dbReference>
<accession>G7THY2</accession>
<dbReference type="KEGG" id="xor:XOC_0054"/>
<dbReference type="HOGENOM" id="CLU_3174799_0_0_6"/>
<reference evidence="2 3" key="1">
    <citation type="journal article" date="2011" name="J. Bacteriol.">
        <title>Two new complete genome sequences offer insight into host and tissue specificity of plant pathogenic Xanthomonas spp.</title>
        <authorList>
            <person name="Bogdanove A.J."/>
            <person name="Koebnik R."/>
            <person name="Lu H."/>
            <person name="Furutani A."/>
            <person name="Angiuoli S.V."/>
            <person name="Patil P.B."/>
            <person name="Van Sluys M.A."/>
            <person name="Ryan R.P."/>
            <person name="Meyer D.F."/>
            <person name="Han S.W."/>
            <person name="Aparna G."/>
            <person name="Rajaram M."/>
            <person name="Delcher A.L."/>
            <person name="Phillippy A.M."/>
            <person name="Puiu D."/>
            <person name="Schatz M.C."/>
            <person name="Shumway M."/>
            <person name="Sommer D.D."/>
            <person name="Trapnell C."/>
            <person name="Benahmed F."/>
            <person name="Dimitrov G."/>
            <person name="Madupu R."/>
            <person name="Radune D."/>
            <person name="Sullivan S."/>
            <person name="Jha G."/>
            <person name="Ishihara H."/>
            <person name="Lee S.W."/>
            <person name="Pandey A."/>
            <person name="Sharma V."/>
            <person name="Sriariyanun M."/>
            <person name="Szurek B."/>
            <person name="Vera-Cruz C.M."/>
            <person name="Dorman K.S."/>
            <person name="Ronald P.C."/>
            <person name="Verdier V."/>
            <person name="Dow J.M."/>
            <person name="Sonti R.V."/>
            <person name="Tsuge S."/>
            <person name="Brendel V.P."/>
            <person name="Rabinowicz P.D."/>
            <person name="Leach J.E."/>
            <person name="White F.F."/>
            <person name="Salzberg S.L."/>
        </authorList>
    </citation>
    <scope>NUCLEOTIDE SEQUENCE [LARGE SCALE GENOMIC DNA]</scope>
    <source>
        <strain evidence="2 3">BLS256</strain>
    </source>
</reference>